<evidence type="ECO:0000313" key="2">
    <source>
        <dbReference type="EMBL" id="ENX33917.1"/>
    </source>
</evidence>
<proteinExistence type="predicted"/>
<name>N9R446_9GAMM</name>
<feature type="transmembrane region" description="Helical" evidence="1">
    <location>
        <begin position="9"/>
        <end position="28"/>
    </location>
</feature>
<evidence type="ECO:0000313" key="3">
    <source>
        <dbReference type="Proteomes" id="UP000013009"/>
    </source>
</evidence>
<sequence>MKKNQENHFLVFMGVFLVCLGYFGWFTAELDNKILRKEILSIKYKALSEVSVNDLHKYSND</sequence>
<keyword evidence="1" id="KW-1133">Transmembrane helix</keyword>
<comment type="caution">
    <text evidence="2">The sequence shown here is derived from an EMBL/GenBank/DDBJ whole genome shotgun (WGS) entry which is preliminary data.</text>
</comment>
<protein>
    <submittedName>
        <fullName evidence="2">Uncharacterized protein</fullName>
    </submittedName>
</protein>
<evidence type="ECO:0000256" key="1">
    <source>
        <dbReference type="SAM" id="Phobius"/>
    </source>
</evidence>
<dbReference type="EMBL" id="APRZ01000017">
    <property type="protein sequence ID" value="ENX33917.1"/>
    <property type="molecule type" value="Genomic_DNA"/>
</dbReference>
<keyword evidence="1" id="KW-0472">Membrane</keyword>
<dbReference type="Proteomes" id="UP000013009">
    <property type="component" value="Unassembled WGS sequence"/>
</dbReference>
<dbReference type="HOGENOM" id="CLU_214152_0_0_6"/>
<organism evidence="2 3">
    <name type="scientific">Acinetobacter colistiniresistens</name>
    <dbReference type="NCBI Taxonomy" id="280145"/>
    <lineage>
        <taxon>Bacteria</taxon>
        <taxon>Pseudomonadati</taxon>
        <taxon>Pseudomonadota</taxon>
        <taxon>Gammaproteobacteria</taxon>
        <taxon>Moraxellales</taxon>
        <taxon>Moraxellaceae</taxon>
        <taxon>Acinetobacter</taxon>
    </lineage>
</organism>
<gene>
    <name evidence="2" type="ORF">F889_02581</name>
</gene>
<keyword evidence="1" id="KW-0812">Transmembrane</keyword>
<reference evidence="2 3" key="1">
    <citation type="submission" date="2013-02" db="EMBL/GenBank/DDBJ databases">
        <title>The Genome Sequence of Acinetobacter sp. NIPH 1859.</title>
        <authorList>
            <consortium name="The Broad Institute Genome Sequencing Platform"/>
            <consortium name="The Broad Institute Genome Sequencing Center for Infectious Disease"/>
            <person name="Cerqueira G."/>
            <person name="Feldgarden M."/>
            <person name="Courvalin P."/>
            <person name="Perichon B."/>
            <person name="Grillot-Courvalin C."/>
            <person name="Clermont D."/>
            <person name="Rocha E."/>
            <person name="Yoon E.-J."/>
            <person name="Nemec A."/>
            <person name="Walker B."/>
            <person name="Young S.K."/>
            <person name="Zeng Q."/>
            <person name="Gargeya S."/>
            <person name="Fitzgerald M."/>
            <person name="Haas B."/>
            <person name="Abouelleil A."/>
            <person name="Alvarado L."/>
            <person name="Arachchi H.M."/>
            <person name="Berlin A.M."/>
            <person name="Chapman S.B."/>
            <person name="Dewar J."/>
            <person name="Goldberg J."/>
            <person name="Griggs A."/>
            <person name="Gujja S."/>
            <person name="Hansen M."/>
            <person name="Howarth C."/>
            <person name="Imamovic A."/>
            <person name="Larimer J."/>
            <person name="McCowan C."/>
            <person name="Murphy C."/>
            <person name="Neiman D."/>
            <person name="Pearson M."/>
            <person name="Priest M."/>
            <person name="Roberts A."/>
            <person name="Saif S."/>
            <person name="Shea T."/>
            <person name="Sisk P."/>
            <person name="Sykes S."/>
            <person name="Wortman J."/>
            <person name="Nusbaum C."/>
            <person name="Birren B."/>
        </authorList>
    </citation>
    <scope>NUCLEOTIDE SEQUENCE [LARGE SCALE GENOMIC DNA]</scope>
    <source>
        <strain evidence="2 3">NIPH 1859</strain>
    </source>
</reference>
<keyword evidence="3" id="KW-1185">Reference proteome</keyword>
<dbReference type="AlphaFoldDB" id="N9R446"/>
<accession>N9R446</accession>